<gene>
    <name evidence="3" type="ORF">SHALO_2100</name>
</gene>
<keyword evidence="1" id="KW-1133">Transmembrane helix</keyword>
<feature type="transmembrane region" description="Helical" evidence="1">
    <location>
        <begin position="474"/>
        <end position="494"/>
    </location>
</feature>
<feature type="transmembrane region" description="Helical" evidence="1">
    <location>
        <begin position="324"/>
        <end position="345"/>
    </location>
</feature>
<evidence type="ECO:0000259" key="2">
    <source>
        <dbReference type="Pfam" id="PF01970"/>
    </source>
</evidence>
<dbReference type="PANTHER" id="PTHR35342:SF5">
    <property type="entry name" value="TRICARBOXYLIC TRANSPORT PROTEIN"/>
    <property type="match status" value="1"/>
</dbReference>
<dbReference type="Proteomes" id="UP000094609">
    <property type="component" value="Chromosome"/>
</dbReference>
<accession>A0A1D7TLJ1</accession>
<dbReference type="InterPro" id="IPR002823">
    <property type="entry name" value="DUF112_TM"/>
</dbReference>
<dbReference type="KEGG" id="shal:SHALO_2100"/>
<name>A0A1D7TLJ1_9BACT</name>
<feature type="transmembrane region" description="Helical" evidence="1">
    <location>
        <begin position="141"/>
        <end position="161"/>
    </location>
</feature>
<dbReference type="Pfam" id="PF01970">
    <property type="entry name" value="TctA"/>
    <property type="match status" value="1"/>
</dbReference>
<feature type="transmembrane region" description="Helical" evidence="1">
    <location>
        <begin position="357"/>
        <end position="377"/>
    </location>
</feature>
<sequence length="502" mass="53331">MMEVLSSLATGFAVVLTPTHLFLIFLGCLLGTLFGALPGLGPINGVAILLPICYTLGLPVESSLIMLAGIYYGAEFGGRISSILLNVPGDAGAVFTCLDGYPMAQKGLAGPALALSGVASFIGGSIAIVGLTFFAPLLASVAIYFGPAEYFVLMVFAFATIGALMGSNPVKSLIGVTIGLIIGVVGVDSTTGVLRFTLGEAELYDGFEFLIVIVGFFAVSEIMLMLEHHSSEDFEMPKITRVYVTMKELLYCKWTMVRSSLIGFVVGTLPGTGASIASAVSYTIAQKISDKEGTFGKGDMRGLAAPESANNACAGGALVPMLTLGVPGSGTTAVLLGALMLYNINPGPMLFVEQPKLVWGLIASMYIGNVMLLIINFPMVRIFTKILQVPYWLLVPSVIVLAFVGVYSVNMSTFALLLSLILGVLGYFLRKLHYPMAPVILGFVLGKIMEDNLRRAFAMSGGEIGIFFQGTINYILWGLTLFILFVPMLSKMVAKRYALAKK</sequence>
<dbReference type="STRING" id="1193502.SHALO_2100"/>
<organism evidence="3 4">
    <name type="scientific">Sulfurospirillum halorespirans DSM 13726</name>
    <dbReference type="NCBI Taxonomy" id="1193502"/>
    <lineage>
        <taxon>Bacteria</taxon>
        <taxon>Pseudomonadati</taxon>
        <taxon>Campylobacterota</taxon>
        <taxon>Epsilonproteobacteria</taxon>
        <taxon>Campylobacterales</taxon>
        <taxon>Sulfurospirillaceae</taxon>
        <taxon>Sulfurospirillum</taxon>
    </lineage>
</organism>
<keyword evidence="4" id="KW-1185">Reference proteome</keyword>
<protein>
    <submittedName>
        <fullName evidence="3">Tricarboxylate transport membrane protein TctA</fullName>
    </submittedName>
</protein>
<feature type="transmembrane region" description="Helical" evidence="1">
    <location>
        <begin position="12"/>
        <end position="36"/>
    </location>
</feature>
<feature type="transmembrane region" description="Helical" evidence="1">
    <location>
        <begin position="173"/>
        <end position="194"/>
    </location>
</feature>
<feature type="domain" description="DUF112" evidence="2">
    <location>
        <begin position="21"/>
        <end position="441"/>
    </location>
</feature>
<feature type="transmembrane region" description="Helical" evidence="1">
    <location>
        <begin position="206"/>
        <end position="226"/>
    </location>
</feature>
<keyword evidence="1" id="KW-0472">Membrane</keyword>
<dbReference type="PATRIC" id="fig|1193502.14.peg.2128"/>
<evidence type="ECO:0000313" key="4">
    <source>
        <dbReference type="Proteomes" id="UP000094609"/>
    </source>
</evidence>
<feature type="transmembrane region" description="Helical" evidence="1">
    <location>
        <begin position="48"/>
        <end position="72"/>
    </location>
</feature>
<evidence type="ECO:0000313" key="3">
    <source>
        <dbReference type="EMBL" id="AOO65865.1"/>
    </source>
</evidence>
<dbReference type="PANTHER" id="PTHR35342">
    <property type="entry name" value="TRICARBOXYLIC TRANSPORT PROTEIN"/>
    <property type="match status" value="1"/>
</dbReference>
<evidence type="ECO:0000256" key="1">
    <source>
        <dbReference type="SAM" id="Phobius"/>
    </source>
</evidence>
<reference evidence="4" key="1">
    <citation type="submission" date="2016-08" db="EMBL/GenBank/DDBJ databases">
        <title>Complete genome sequence of the organohalide-respiring Epsilonproteobacterium Sulfurospirillum halorespirans.</title>
        <authorList>
            <person name="Goris T."/>
            <person name="Zimmermann J."/>
            <person name="Schenz B."/>
            <person name="Lemos M."/>
            <person name="Hackermueller J."/>
            <person name="Diekert G."/>
        </authorList>
    </citation>
    <scope>NUCLEOTIDE SEQUENCE [LARGE SCALE GENOMIC DNA]</scope>
    <source>
        <strain>DSM 13726</strain>
        <strain evidence="4">PCE-M2</strain>
    </source>
</reference>
<dbReference type="EMBL" id="CP017111">
    <property type="protein sequence ID" value="AOO65865.1"/>
    <property type="molecule type" value="Genomic_DNA"/>
</dbReference>
<feature type="transmembrane region" description="Helical" evidence="1">
    <location>
        <begin position="389"/>
        <end position="408"/>
    </location>
</feature>
<feature type="transmembrane region" description="Helical" evidence="1">
    <location>
        <begin position="414"/>
        <end position="432"/>
    </location>
</feature>
<proteinExistence type="predicted"/>
<dbReference type="AlphaFoldDB" id="A0A1D7TLJ1"/>
<keyword evidence="1" id="KW-0812">Transmembrane</keyword>
<feature type="transmembrane region" description="Helical" evidence="1">
    <location>
        <begin position="112"/>
        <end position="135"/>
    </location>
</feature>